<sequence length="1587" mass="173037">MEGHALETVRRQPEFLGRLSAGFPRSMKRRMNMRTHFSLTPPSLRHTLVAALLAAAMLTQPVVAANAPKPVPLQNYRTAFVGEPFFLLSDATYGSADLAKVRIEVNNPQMLEQAGGIDVLVYRVPEPLAFLQRQKDLHRVQVEARPTDEGLANTLTHVWDNWVVKSRLSWQKLFSSNARQAVTQQAPDLKTPKALTKPSTFEEPTQFKPIAGLPVVERFRYPVQAAQPIEPPKDLKLAGSSSEFINPSQGNVFVPIGKRAPGLYLVEAIAGQHRATTLLFVSDTVALTKVSGEQMLVWSANRATGAPVPSTRVVWTDGVGLLKSGTADAQGVAKLDRKSPEQTYVMGEDPSGGVFISENFYYDSEIYAAKVYTVTDRPLYRPGDWVQLKVAAREFKNARQSVPLKDADMGVTVLDPAGQVIATQSIRFSGTQGADTRFALPDNAAAGGYELRMTMGDDTYTAAFRVADYQKPHFEIGLVLDKNDFTTGEAISGKLQLNYPDGKPVANARVSLTARAQKLTMVDGELDYTGQFPLKLTQDELVTDGSGVAKFTLPASDQPSRYVLTALATDGAAYRVRTSKEILVERGSGSYKLSPDKQFSKPGEAVSFRMSTSLRGNTSVELTKPAKWEWVRLENRAKESGNMPAGDALSLSFPQPGSYTLTLRDEKGRIVAATSHWVSGDGLKAPAGSIGMVFNRASYKAGDTAEVLVSFPEPIDNALLSLERDRVEATALMGQRADWVRSERIAPTQWKLTLPVREEMSPNMTLSVAYVKNGDYVFQNQGVMVEQPRIGVTFKADKAVYLPGETVTVDVSTVLDGKPVAADVTVGVVDEMIYVLQPEIAPTIDDFFFHPRRNNVRTSASLSFIGYDLATSKLGDAPSSRQVNQRAVKVLERPRRDNIDTALWLPRLATDASGKARFSFTMPDSLTRWRITGRAMDANGSVGQQVGWVRSDKPFYAKWTSPDWQREGDKAQASIALFNQTGKDAKVEWEAKGTGVERKETVSVAPGANFMTLPLAVAQVGSSNVSLTLKQDGRVVDRLETPVSSLPVAWRSPRELAIDMSTGTAALKLPADATRVRVSFAQDAAAGEFNRWMEDLVEFPYGCVEQTASRMLPLSIALQSLSPAQQSVAPMLTQRLSTARLSLAQMAGPQAQFGWWGRDMASDAFLTGYAYYADWRATQALRTSLPDEHWQRLLEVYAKEGVKLPALQRALVLSWMQEMGLPVSSQLSALLEQLQAQTVSDAEQLTKHRGSYVLVDGDEVNTRDMALVLAVNTAGLAKANVSAEQRSAADAAAARLTPIESPLVQSLLMMSKRVGPEKASAVLGQVRADVPTFDRAQTLMWLQRALGGRPQARAEVASLPAPWKRAATAHGEAVWQLPAGANLPTSLALPAGSKAAWAFVNYESSEPQASALPATIERTLWRVVPQGKSSAKKPASAPKGGQPAVEPPSSDGHMDAKLELVQPGTPLDTNSLYLDQIKVTANRNMRWALVDAALPPGAAVESSTWGIDLDTGSNAQPLERAQHQPTAQGYAVPLEKIGSGNAVTFRHLVRFAQRGQFKLPPTRLHRMYEPDAKAFDTSGRWTSVEVR</sequence>
<comment type="similarity">
    <text evidence="1">Belongs to the protease inhibitor I39 (alpha-2-macroglobulin) family. Bacterial alpha-2-macroglobulin subfamily.</text>
</comment>
<feature type="compositionally biased region" description="Low complexity" evidence="2">
    <location>
        <begin position="1425"/>
        <end position="1444"/>
    </location>
</feature>
<dbReference type="InterPro" id="IPR047565">
    <property type="entry name" value="Alpha-macroglob_thiol-ester_cl"/>
</dbReference>
<dbReference type="PANTHER" id="PTHR40094">
    <property type="entry name" value="ALPHA-2-MACROGLOBULIN HOMOLOG"/>
    <property type="match status" value="1"/>
</dbReference>
<dbReference type="InterPro" id="IPR002890">
    <property type="entry name" value="MG2"/>
</dbReference>
<evidence type="ECO:0000313" key="6">
    <source>
        <dbReference type="Proteomes" id="UP000267464"/>
    </source>
</evidence>
<dbReference type="InterPro" id="IPR008930">
    <property type="entry name" value="Terpenoid_cyclase/PrenylTrfase"/>
</dbReference>
<dbReference type="InterPro" id="IPR011625">
    <property type="entry name" value="A2M_N_BRD"/>
</dbReference>
<dbReference type="InterPro" id="IPR041246">
    <property type="entry name" value="Bact_MG10"/>
</dbReference>
<dbReference type="SMART" id="SM01359">
    <property type="entry name" value="A2M_N_2"/>
    <property type="match status" value="1"/>
</dbReference>
<protein>
    <submittedName>
        <fullName evidence="5">Alpha-2-macroglobulin family protein</fullName>
    </submittedName>
</protein>
<dbReference type="Pfam" id="PF00207">
    <property type="entry name" value="A2M"/>
    <property type="match status" value="1"/>
</dbReference>
<dbReference type="Gene3D" id="2.60.40.10">
    <property type="entry name" value="Immunoglobulins"/>
    <property type="match status" value="1"/>
</dbReference>
<dbReference type="EMBL" id="QUSW01000001">
    <property type="protein sequence ID" value="RQP25579.1"/>
    <property type="molecule type" value="Genomic_DNA"/>
</dbReference>
<dbReference type="SMART" id="SM01360">
    <property type="entry name" value="A2M"/>
    <property type="match status" value="1"/>
</dbReference>
<evidence type="ECO:0000256" key="2">
    <source>
        <dbReference type="SAM" id="MobiDB-lite"/>
    </source>
</evidence>
<name>A0A3N7JXL0_9BURK</name>
<feature type="region of interest" description="Disordered" evidence="2">
    <location>
        <begin position="1425"/>
        <end position="1455"/>
    </location>
</feature>
<dbReference type="InterPro" id="IPR013783">
    <property type="entry name" value="Ig-like_fold"/>
</dbReference>
<dbReference type="InterPro" id="IPR051802">
    <property type="entry name" value="YfhM-like"/>
</dbReference>
<reference evidence="5 6" key="1">
    <citation type="submission" date="2018-08" db="EMBL/GenBank/DDBJ databases">
        <authorList>
            <person name="Khan S.A."/>
            <person name="Jeon C.O."/>
            <person name="Chun B.H."/>
            <person name="Jeong S.E."/>
        </authorList>
    </citation>
    <scope>NUCLEOTIDE SEQUENCE [LARGE SCALE GENOMIC DNA]</scope>
    <source>
        <strain evidence="5 6">S-16</strain>
    </source>
</reference>
<comment type="caution">
    <text evidence="5">The sequence shown here is derived from an EMBL/GenBank/DDBJ whole genome shotgun (WGS) entry which is preliminary data.</text>
</comment>
<dbReference type="Pfam" id="PF17973">
    <property type="entry name" value="bMG10"/>
    <property type="match status" value="1"/>
</dbReference>
<evidence type="ECO:0000259" key="4">
    <source>
        <dbReference type="SMART" id="SM01360"/>
    </source>
</evidence>
<dbReference type="SUPFAM" id="SSF48239">
    <property type="entry name" value="Terpenoid cyclases/Protein prenyltransferases"/>
    <property type="match status" value="1"/>
</dbReference>
<dbReference type="Pfam" id="PF01835">
    <property type="entry name" value="MG2"/>
    <property type="match status" value="1"/>
</dbReference>
<feature type="domain" description="Alpha-2-macroglobulin" evidence="4">
    <location>
        <begin position="901"/>
        <end position="991"/>
    </location>
</feature>
<gene>
    <name evidence="5" type="ORF">DZC73_00415</name>
</gene>
<evidence type="ECO:0000313" key="5">
    <source>
        <dbReference type="EMBL" id="RQP25579.1"/>
    </source>
</evidence>
<reference evidence="5 6" key="2">
    <citation type="submission" date="2018-12" db="EMBL/GenBank/DDBJ databases">
        <title>Rhizobacter gummiphilus sp. nov., a rubber-degrading bacterium isolated from the soil of a botanical garden in Japan.</title>
        <authorList>
            <person name="Shunsuke S.S."/>
        </authorList>
    </citation>
    <scope>NUCLEOTIDE SEQUENCE [LARGE SCALE GENOMIC DNA]</scope>
    <source>
        <strain evidence="5 6">S-16</strain>
    </source>
</reference>
<feature type="domain" description="Alpha-2-macroglobulin bait region" evidence="3">
    <location>
        <begin position="690"/>
        <end position="836"/>
    </location>
</feature>
<keyword evidence="6" id="KW-1185">Reference proteome</keyword>
<dbReference type="PANTHER" id="PTHR40094:SF1">
    <property type="entry name" value="UBIQUITIN DOMAIN-CONTAINING PROTEIN"/>
    <property type="match status" value="1"/>
</dbReference>
<dbReference type="SMART" id="SM01419">
    <property type="entry name" value="Thiol-ester_cl"/>
    <property type="match status" value="1"/>
</dbReference>
<dbReference type="Gene3D" id="2.60.40.1930">
    <property type="match status" value="1"/>
</dbReference>
<evidence type="ECO:0000256" key="1">
    <source>
        <dbReference type="ARBA" id="ARBA00010556"/>
    </source>
</evidence>
<accession>A0A3N7JXL0</accession>
<dbReference type="Proteomes" id="UP000267464">
    <property type="component" value="Unassembled WGS sequence"/>
</dbReference>
<proteinExistence type="inferred from homology"/>
<organism evidence="5 6">
    <name type="scientific">Piscinibacter terrae</name>
    <dbReference type="NCBI Taxonomy" id="2496871"/>
    <lineage>
        <taxon>Bacteria</taxon>
        <taxon>Pseudomonadati</taxon>
        <taxon>Pseudomonadota</taxon>
        <taxon>Betaproteobacteria</taxon>
        <taxon>Burkholderiales</taxon>
        <taxon>Sphaerotilaceae</taxon>
        <taxon>Piscinibacter</taxon>
    </lineage>
</organism>
<dbReference type="InterPro" id="IPR001599">
    <property type="entry name" value="Macroglobln_a2"/>
</dbReference>
<evidence type="ECO:0000259" key="3">
    <source>
        <dbReference type="SMART" id="SM01359"/>
    </source>
</evidence>
<dbReference type="Gene3D" id="1.50.10.20">
    <property type="match status" value="1"/>
</dbReference>
<dbReference type="GO" id="GO:0004866">
    <property type="term" value="F:endopeptidase inhibitor activity"/>
    <property type="evidence" value="ECO:0007669"/>
    <property type="project" value="InterPro"/>
</dbReference>
<dbReference type="Pfam" id="PF07703">
    <property type="entry name" value="A2M_BRD"/>
    <property type="match status" value="1"/>
</dbReference>